<keyword evidence="3" id="KW-1185">Reference proteome</keyword>
<evidence type="ECO:0000256" key="1">
    <source>
        <dbReference type="SAM" id="SignalP"/>
    </source>
</evidence>
<dbReference type="OrthoDB" id="3698794at2"/>
<evidence type="ECO:0000313" key="2">
    <source>
        <dbReference type="EMBL" id="SDP90658.1"/>
    </source>
</evidence>
<protein>
    <submittedName>
        <fullName evidence="2">Uncharacterized protein</fullName>
    </submittedName>
</protein>
<organism evidence="2 3">
    <name type="scientific">Actinokineospora alba</name>
    <dbReference type="NCBI Taxonomy" id="504798"/>
    <lineage>
        <taxon>Bacteria</taxon>
        <taxon>Bacillati</taxon>
        <taxon>Actinomycetota</taxon>
        <taxon>Actinomycetes</taxon>
        <taxon>Pseudonocardiales</taxon>
        <taxon>Pseudonocardiaceae</taxon>
        <taxon>Actinokineospora</taxon>
    </lineage>
</organism>
<name>A0A1H0WJ74_9PSEU</name>
<dbReference type="AlphaFoldDB" id="A0A1H0WJ74"/>
<gene>
    <name evidence="2" type="ORF">SAMN05192558_12219</name>
</gene>
<keyword evidence="1" id="KW-0732">Signal</keyword>
<accession>A0A1H0WJ74</accession>
<evidence type="ECO:0000313" key="3">
    <source>
        <dbReference type="Proteomes" id="UP000199651"/>
    </source>
</evidence>
<dbReference type="Proteomes" id="UP000199651">
    <property type="component" value="Unassembled WGS sequence"/>
</dbReference>
<sequence length="126" mass="12855">MRTRLAIILVTAAMTCGLTACDAVREATSAADSATDKASICLDAAKLAGFNPDLSNPEQAVKDAEKTAADLQALAEKTGDTTLKGALTDMSAKIGELTPNSIDPASVTAWAKEKVSAANALTQACL</sequence>
<dbReference type="STRING" id="504798.SAMN05421871_101687"/>
<dbReference type="PROSITE" id="PS51257">
    <property type="entry name" value="PROKAR_LIPOPROTEIN"/>
    <property type="match status" value="1"/>
</dbReference>
<reference evidence="3" key="1">
    <citation type="submission" date="2016-10" db="EMBL/GenBank/DDBJ databases">
        <authorList>
            <person name="Varghese N."/>
            <person name="Submissions S."/>
        </authorList>
    </citation>
    <scope>NUCLEOTIDE SEQUENCE [LARGE SCALE GENOMIC DNA]</scope>
    <source>
        <strain evidence="3">IBRC-M 10655</strain>
    </source>
</reference>
<proteinExistence type="predicted"/>
<dbReference type="RefSeq" id="WP_091384071.1">
    <property type="nucleotide sequence ID" value="NZ_FNDV01000001.1"/>
</dbReference>
<feature type="chain" id="PRO_5039055276" evidence="1">
    <location>
        <begin position="21"/>
        <end position="126"/>
    </location>
</feature>
<dbReference type="NCBIfam" id="NF037950">
    <property type="entry name" value="spanin2_1"/>
    <property type="match status" value="1"/>
</dbReference>
<feature type="signal peptide" evidence="1">
    <location>
        <begin position="1"/>
        <end position="20"/>
    </location>
</feature>
<dbReference type="EMBL" id="FNJB01000022">
    <property type="protein sequence ID" value="SDP90658.1"/>
    <property type="molecule type" value="Genomic_DNA"/>
</dbReference>